<dbReference type="EMBL" id="DS989828">
    <property type="protein sequence ID" value="EFR04325.1"/>
    <property type="molecule type" value="Genomic_DNA"/>
</dbReference>
<reference evidence="3" key="1">
    <citation type="journal article" date="2012" name="MBio">
        <title>Comparative genome analysis of Trichophyton rubrum and related dermatophytes reveals candidate genes involved in infection.</title>
        <authorList>
            <person name="Martinez D.A."/>
            <person name="Oliver B.G."/>
            <person name="Graeser Y."/>
            <person name="Goldberg J.M."/>
            <person name="Li W."/>
            <person name="Martinez-Rossi N.M."/>
            <person name="Monod M."/>
            <person name="Shelest E."/>
            <person name="Barton R.C."/>
            <person name="Birch E."/>
            <person name="Brakhage A.A."/>
            <person name="Chen Z."/>
            <person name="Gurr S.J."/>
            <person name="Heiman D."/>
            <person name="Heitman J."/>
            <person name="Kosti I."/>
            <person name="Rossi A."/>
            <person name="Saif S."/>
            <person name="Samalova M."/>
            <person name="Saunders C.W."/>
            <person name="Shea T."/>
            <person name="Summerbell R.C."/>
            <person name="Xu J."/>
            <person name="Young S."/>
            <person name="Zeng Q."/>
            <person name="Birren B.W."/>
            <person name="Cuomo C.A."/>
            <person name="White T.C."/>
        </authorList>
    </citation>
    <scope>NUCLEOTIDE SEQUENCE [LARGE SCALE GENOMIC DNA]</scope>
    <source>
        <strain evidence="3">ATCC MYA-4604 / CBS 118893</strain>
    </source>
</reference>
<feature type="transmembrane region" description="Helical" evidence="1">
    <location>
        <begin position="330"/>
        <end position="351"/>
    </location>
</feature>
<dbReference type="InParanoid" id="E4V2V1"/>
<keyword evidence="3" id="KW-1185">Reference proteome</keyword>
<dbReference type="RefSeq" id="XP_003170088.1">
    <property type="nucleotide sequence ID" value="XM_003170040.1"/>
</dbReference>
<protein>
    <submittedName>
        <fullName evidence="2">Uncharacterized protein</fullName>
    </submittedName>
</protein>
<dbReference type="OrthoDB" id="1669814at2759"/>
<keyword evidence="1" id="KW-0812">Transmembrane</keyword>
<feature type="transmembrane region" description="Helical" evidence="1">
    <location>
        <begin position="12"/>
        <end position="33"/>
    </location>
</feature>
<proteinExistence type="predicted"/>
<organism evidence="3">
    <name type="scientific">Arthroderma gypseum (strain ATCC MYA-4604 / CBS 118893)</name>
    <name type="common">Microsporum gypseum</name>
    <dbReference type="NCBI Taxonomy" id="535722"/>
    <lineage>
        <taxon>Eukaryota</taxon>
        <taxon>Fungi</taxon>
        <taxon>Dikarya</taxon>
        <taxon>Ascomycota</taxon>
        <taxon>Pezizomycotina</taxon>
        <taxon>Eurotiomycetes</taxon>
        <taxon>Eurotiomycetidae</taxon>
        <taxon>Onygenales</taxon>
        <taxon>Arthrodermataceae</taxon>
        <taxon>Nannizzia</taxon>
    </lineage>
</organism>
<evidence type="ECO:0000313" key="3">
    <source>
        <dbReference type="Proteomes" id="UP000002669"/>
    </source>
</evidence>
<dbReference type="AlphaFoldDB" id="E4V2V1"/>
<evidence type="ECO:0000256" key="1">
    <source>
        <dbReference type="SAM" id="Phobius"/>
    </source>
</evidence>
<dbReference type="HOGENOM" id="CLU_038717_3_0_1"/>
<dbReference type="STRING" id="535722.E4V2V1"/>
<feature type="transmembrane region" description="Helical" evidence="1">
    <location>
        <begin position="162"/>
        <end position="185"/>
    </location>
</feature>
<feature type="transmembrane region" description="Helical" evidence="1">
    <location>
        <begin position="119"/>
        <end position="142"/>
    </location>
</feature>
<keyword evidence="1" id="KW-0472">Membrane</keyword>
<feature type="transmembrane region" description="Helical" evidence="1">
    <location>
        <begin position="367"/>
        <end position="390"/>
    </location>
</feature>
<sequence length="406" mass="44638">MEMMLVLVKPRPSHLLLLGAVGIISIWGFIGYWGGMFDNFDAIVASGSLPDGRPMRMDYTRVKYIDSQLAPVIAFYEVLSNKLSLGPRLLFLDINFVVACTNIWVLVESRRRGARNLVLKWPGIFIFLWNCIGAALILPHYLYCLLQSKATRRDAAIPKHEAISLFITTFAMISFPLLLFAPVLLDYSSKDHHGFIALFHATPFLATLFFSAIAGIIQRLTPSDTGDGLNPSKQKQNHNVDEPWIVSSFVLVGTAAAIVHVLTMVVALRANSSDATIQRLFVPSFSSLRKANTLPSAWTSSYRGIVTGKASHAGTGLPAKYEEILEQFHLFTQFDWIVISLSCIVFSYLLLPDASASGTDTPREEKALLYLTLGSLLIGPGAAGSFALALRESKLREQVGSSIKAD</sequence>
<dbReference type="Proteomes" id="UP000002669">
    <property type="component" value="Unassembled WGS sequence"/>
</dbReference>
<dbReference type="eggNOG" id="ENOG502RV4N">
    <property type="taxonomic scope" value="Eukaryota"/>
</dbReference>
<gene>
    <name evidence="2" type="ORF">MGYG_07332</name>
</gene>
<evidence type="ECO:0000313" key="2">
    <source>
        <dbReference type="EMBL" id="EFR04325.1"/>
    </source>
</evidence>
<feature type="transmembrane region" description="Helical" evidence="1">
    <location>
        <begin position="244"/>
        <end position="268"/>
    </location>
</feature>
<feature type="transmembrane region" description="Helical" evidence="1">
    <location>
        <begin position="89"/>
        <end position="107"/>
    </location>
</feature>
<dbReference type="GeneID" id="10025325"/>
<name>E4V2V1_ARTGP</name>
<accession>E4V2V1</accession>
<feature type="transmembrane region" description="Helical" evidence="1">
    <location>
        <begin position="197"/>
        <end position="217"/>
    </location>
</feature>
<keyword evidence="1" id="KW-1133">Transmembrane helix</keyword>
<dbReference type="VEuPathDB" id="FungiDB:MGYG_07332"/>
<dbReference type="OMA" id="EISHARP"/>